<dbReference type="PANTHER" id="PTHR31218">
    <property type="entry name" value="WAT1-RELATED PROTEIN"/>
    <property type="match status" value="1"/>
</dbReference>
<feature type="domain" description="EamA" evidence="7">
    <location>
        <begin position="40"/>
        <end position="178"/>
    </location>
</feature>
<feature type="transmembrane region" description="Helical" evidence="6">
    <location>
        <begin position="37"/>
        <end position="57"/>
    </location>
</feature>
<dbReference type="Pfam" id="PF00892">
    <property type="entry name" value="EamA"/>
    <property type="match status" value="1"/>
</dbReference>
<dbReference type="SUPFAM" id="SSF103481">
    <property type="entry name" value="Multidrug resistance efflux transporter EmrE"/>
    <property type="match status" value="1"/>
</dbReference>
<comment type="similarity">
    <text evidence="2 6">Belongs to the drug/metabolite transporter (DMT) superfamily. Plant drug/metabolite exporter (P-DME) (TC 2.A.7.4) family.</text>
</comment>
<evidence type="ECO:0000313" key="9">
    <source>
        <dbReference type="Proteomes" id="UP001457282"/>
    </source>
</evidence>
<evidence type="ECO:0000256" key="3">
    <source>
        <dbReference type="ARBA" id="ARBA00022692"/>
    </source>
</evidence>
<dbReference type="InterPro" id="IPR037185">
    <property type="entry name" value="EmrE-like"/>
</dbReference>
<feature type="transmembrane region" description="Helical" evidence="6">
    <location>
        <begin position="134"/>
        <end position="154"/>
    </location>
</feature>
<dbReference type="GO" id="GO:0016020">
    <property type="term" value="C:membrane"/>
    <property type="evidence" value="ECO:0007669"/>
    <property type="project" value="UniProtKB-SubCell"/>
</dbReference>
<sequence>MLMTLYKGPIVEMLWSKYVHPKPSYVTDTTGTGDKHWFLGSVLLTIATLAWASLFVLQNKALKTYKDHQLSLTSLVCFFGTLQAVAVTFVMEHKPSVWKIGFDMNLLAAAYAGIVTSSISYYVQGLVMKKRGPVFATAFSPLMMIIVAIMGSFILAEKIFLGSVLGSVLIVAGLYSVLWGKHKEGLENKDDEIPEAIKDSHVNGTSVVLALNGDIEANEVKKAEANKLSSVAICMPFAELPMKA</sequence>
<proteinExistence type="inferred from homology"/>
<comment type="subcellular location">
    <subcellularLocation>
        <location evidence="1 6">Membrane</location>
        <topology evidence="1 6">Multi-pass membrane protein</topology>
    </subcellularLocation>
</comment>
<feature type="transmembrane region" description="Helical" evidence="6">
    <location>
        <begin position="69"/>
        <end position="90"/>
    </location>
</feature>
<evidence type="ECO:0000256" key="2">
    <source>
        <dbReference type="ARBA" id="ARBA00007635"/>
    </source>
</evidence>
<dbReference type="Proteomes" id="UP001457282">
    <property type="component" value="Unassembled WGS sequence"/>
</dbReference>
<evidence type="ECO:0000256" key="6">
    <source>
        <dbReference type="RuleBase" id="RU363077"/>
    </source>
</evidence>
<keyword evidence="5 6" id="KW-0472">Membrane</keyword>
<evidence type="ECO:0000256" key="1">
    <source>
        <dbReference type="ARBA" id="ARBA00004141"/>
    </source>
</evidence>
<feature type="transmembrane region" description="Helical" evidence="6">
    <location>
        <begin position="160"/>
        <end position="179"/>
    </location>
</feature>
<evidence type="ECO:0000256" key="4">
    <source>
        <dbReference type="ARBA" id="ARBA00022989"/>
    </source>
</evidence>
<keyword evidence="9" id="KW-1185">Reference proteome</keyword>
<evidence type="ECO:0000313" key="8">
    <source>
        <dbReference type="EMBL" id="KAK9912547.1"/>
    </source>
</evidence>
<evidence type="ECO:0000256" key="5">
    <source>
        <dbReference type="ARBA" id="ARBA00023136"/>
    </source>
</evidence>
<comment type="caution">
    <text evidence="8">The sequence shown here is derived from an EMBL/GenBank/DDBJ whole genome shotgun (WGS) entry which is preliminary data.</text>
</comment>
<feature type="transmembrane region" description="Helical" evidence="6">
    <location>
        <begin position="102"/>
        <end position="122"/>
    </location>
</feature>
<accession>A0AAW1W0C9</accession>
<dbReference type="InterPro" id="IPR000620">
    <property type="entry name" value="EamA_dom"/>
</dbReference>
<reference evidence="8 9" key="1">
    <citation type="journal article" date="2023" name="G3 (Bethesda)">
        <title>A chromosome-length genome assembly and annotation of blackberry (Rubus argutus, cv. 'Hillquist').</title>
        <authorList>
            <person name="Bruna T."/>
            <person name="Aryal R."/>
            <person name="Dudchenko O."/>
            <person name="Sargent D.J."/>
            <person name="Mead D."/>
            <person name="Buti M."/>
            <person name="Cavallini A."/>
            <person name="Hytonen T."/>
            <person name="Andres J."/>
            <person name="Pham M."/>
            <person name="Weisz D."/>
            <person name="Mascagni F."/>
            <person name="Usai G."/>
            <person name="Natali L."/>
            <person name="Bassil N."/>
            <person name="Fernandez G.E."/>
            <person name="Lomsadze A."/>
            <person name="Armour M."/>
            <person name="Olukolu B."/>
            <person name="Poorten T."/>
            <person name="Britton C."/>
            <person name="Davik J."/>
            <person name="Ashrafi H."/>
            <person name="Aiden E.L."/>
            <person name="Borodovsky M."/>
            <person name="Worthington M."/>
        </authorList>
    </citation>
    <scope>NUCLEOTIDE SEQUENCE [LARGE SCALE GENOMIC DNA]</scope>
    <source>
        <strain evidence="8">PI 553951</strain>
    </source>
</reference>
<dbReference type="EMBL" id="JBEDUW010000007">
    <property type="protein sequence ID" value="KAK9912547.1"/>
    <property type="molecule type" value="Genomic_DNA"/>
</dbReference>
<protein>
    <recommendedName>
        <fullName evidence="6">WAT1-related protein</fullName>
    </recommendedName>
</protein>
<keyword evidence="4 6" id="KW-1133">Transmembrane helix</keyword>
<keyword evidence="3 6" id="KW-0812">Transmembrane</keyword>
<dbReference type="InterPro" id="IPR030184">
    <property type="entry name" value="WAT1-related"/>
</dbReference>
<gene>
    <name evidence="8" type="ORF">M0R45_036409</name>
</gene>
<name>A0AAW1W0C9_RUBAR</name>
<dbReference type="AlphaFoldDB" id="A0AAW1W0C9"/>
<organism evidence="8 9">
    <name type="scientific">Rubus argutus</name>
    <name type="common">Southern blackberry</name>
    <dbReference type="NCBI Taxonomy" id="59490"/>
    <lineage>
        <taxon>Eukaryota</taxon>
        <taxon>Viridiplantae</taxon>
        <taxon>Streptophyta</taxon>
        <taxon>Embryophyta</taxon>
        <taxon>Tracheophyta</taxon>
        <taxon>Spermatophyta</taxon>
        <taxon>Magnoliopsida</taxon>
        <taxon>eudicotyledons</taxon>
        <taxon>Gunneridae</taxon>
        <taxon>Pentapetalae</taxon>
        <taxon>rosids</taxon>
        <taxon>fabids</taxon>
        <taxon>Rosales</taxon>
        <taxon>Rosaceae</taxon>
        <taxon>Rosoideae</taxon>
        <taxon>Rosoideae incertae sedis</taxon>
        <taxon>Rubus</taxon>
    </lineage>
</organism>
<evidence type="ECO:0000259" key="7">
    <source>
        <dbReference type="Pfam" id="PF00892"/>
    </source>
</evidence>
<dbReference type="GO" id="GO:0022857">
    <property type="term" value="F:transmembrane transporter activity"/>
    <property type="evidence" value="ECO:0007669"/>
    <property type="project" value="InterPro"/>
</dbReference>